<evidence type="ECO:0000256" key="3">
    <source>
        <dbReference type="ARBA" id="ARBA00012483"/>
    </source>
</evidence>
<evidence type="ECO:0000256" key="9">
    <source>
        <dbReference type="SAM" id="MobiDB-lite"/>
    </source>
</evidence>
<feature type="compositionally biased region" description="Acidic residues" evidence="9">
    <location>
        <begin position="393"/>
        <end position="412"/>
    </location>
</feature>
<dbReference type="PANTHER" id="PTHR14471:SF5">
    <property type="entry name" value="E3 UBIQUITIN-PROTEIN LIGASE MARCHF10-RELATED"/>
    <property type="match status" value="1"/>
</dbReference>
<comment type="caution">
    <text evidence="11">The sequence shown here is derived from an EMBL/GenBank/DDBJ whole genome shotgun (WGS) entry which is preliminary data.</text>
</comment>
<evidence type="ECO:0000256" key="6">
    <source>
        <dbReference type="ARBA" id="ARBA00022771"/>
    </source>
</evidence>
<dbReference type="InterPro" id="IPR011016">
    <property type="entry name" value="Znf_RING-CH"/>
</dbReference>
<dbReference type="SUPFAM" id="SSF57850">
    <property type="entry name" value="RING/U-box"/>
    <property type="match status" value="1"/>
</dbReference>
<name>A0A8J6ESQ3_ELECQ</name>
<keyword evidence="7" id="KW-0833">Ubl conjugation pathway</keyword>
<dbReference type="Pfam" id="PF12906">
    <property type="entry name" value="RINGv"/>
    <property type="match status" value="1"/>
</dbReference>
<accession>A0A8J6ESQ3</accession>
<evidence type="ECO:0000256" key="5">
    <source>
        <dbReference type="ARBA" id="ARBA00022723"/>
    </source>
</evidence>
<dbReference type="SMART" id="SM00744">
    <property type="entry name" value="RINGv"/>
    <property type="match status" value="1"/>
</dbReference>
<evidence type="ECO:0000259" key="10">
    <source>
        <dbReference type="PROSITE" id="PS51292"/>
    </source>
</evidence>
<feature type="region of interest" description="Disordered" evidence="9">
    <location>
        <begin position="383"/>
        <end position="466"/>
    </location>
</feature>
<dbReference type="InterPro" id="IPR052297">
    <property type="entry name" value="RING-CH-type_E3_ubiq-ligase"/>
</dbReference>
<gene>
    <name evidence="11" type="ORF">GDO78_004612</name>
</gene>
<dbReference type="EMBL" id="WNTK01000013">
    <property type="protein sequence ID" value="KAG9474400.1"/>
    <property type="molecule type" value="Genomic_DNA"/>
</dbReference>
<organism evidence="11 12">
    <name type="scientific">Eleutherodactylus coqui</name>
    <name type="common">Puerto Rican coqui</name>
    <dbReference type="NCBI Taxonomy" id="57060"/>
    <lineage>
        <taxon>Eukaryota</taxon>
        <taxon>Metazoa</taxon>
        <taxon>Chordata</taxon>
        <taxon>Craniata</taxon>
        <taxon>Vertebrata</taxon>
        <taxon>Euteleostomi</taxon>
        <taxon>Amphibia</taxon>
        <taxon>Batrachia</taxon>
        <taxon>Anura</taxon>
        <taxon>Neobatrachia</taxon>
        <taxon>Hyloidea</taxon>
        <taxon>Eleutherodactylidae</taxon>
        <taxon>Eleutherodactylinae</taxon>
        <taxon>Eleutherodactylus</taxon>
        <taxon>Eleutherodactylus</taxon>
    </lineage>
</organism>
<dbReference type="GO" id="GO:0061630">
    <property type="term" value="F:ubiquitin protein ligase activity"/>
    <property type="evidence" value="ECO:0007669"/>
    <property type="project" value="UniProtKB-EC"/>
</dbReference>
<feature type="region of interest" description="Disordered" evidence="9">
    <location>
        <begin position="554"/>
        <end position="581"/>
    </location>
</feature>
<dbReference type="EC" id="2.3.2.27" evidence="3"/>
<dbReference type="Gene3D" id="3.30.40.10">
    <property type="entry name" value="Zinc/RING finger domain, C3HC4 (zinc finger)"/>
    <property type="match status" value="1"/>
</dbReference>
<dbReference type="InterPro" id="IPR013083">
    <property type="entry name" value="Znf_RING/FYVE/PHD"/>
</dbReference>
<keyword evidence="12" id="KW-1185">Reference proteome</keyword>
<feature type="compositionally biased region" description="Polar residues" evidence="9">
    <location>
        <begin position="275"/>
        <end position="290"/>
    </location>
</feature>
<comment type="pathway">
    <text evidence="2">Protein modification; protein ubiquitination.</text>
</comment>
<evidence type="ECO:0000256" key="8">
    <source>
        <dbReference type="ARBA" id="ARBA00022833"/>
    </source>
</evidence>
<evidence type="ECO:0000256" key="7">
    <source>
        <dbReference type="ARBA" id="ARBA00022786"/>
    </source>
</evidence>
<protein>
    <recommendedName>
        <fullName evidence="3">RING-type E3 ubiquitin transferase</fullName>
        <ecNumber evidence="3">2.3.2.27</ecNumber>
    </recommendedName>
</protein>
<feature type="compositionally biased region" description="Low complexity" evidence="9">
    <location>
        <begin position="324"/>
        <end position="335"/>
    </location>
</feature>
<reference evidence="11" key="1">
    <citation type="thesis" date="2020" institute="ProQuest LLC" country="789 East Eisenhower Parkway, Ann Arbor, MI, USA">
        <title>Comparative Genomics and Chromosome Evolution.</title>
        <authorList>
            <person name="Mudd A.B."/>
        </authorList>
    </citation>
    <scope>NUCLEOTIDE SEQUENCE</scope>
    <source>
        <strain evidence="11">HN-11 Male</strain>
        <tissue evidence="11">Kidney and liver</tissue>
    </source>
</reference>
<feature type="domain" description="RING-CH-type" evidence="10">
    <location>
        <begin position="594"/>
        <end position="662"/>
    </location>
</feature>
<feature type="region of interest" description="Disordered" evidence="9">
    <location>
        <begin position="243"/>
        <end position="353"/>
    </location>
</feature>
<keyword evidence="8" id="KW-0862">Zinc</keyword>
<dbReference type="PANTHER" id="PTHR14471">
    <property type="entry name" value="MARCH7/10 E3 UBIQUITIN PROTEIN LIGASE FAMILY MEMBER"/>
    <property type="match status" value="1"/>
</dbReference>
<sequence>MTLPRPPLPRHMTLRRWAGKHFHTIFRCATAEDSVNGRLPLTANRACRGTEPCWRAEAGTQQLLEVPGWRIGHLHCLELKPVMDKNWDKHKSIVNGHHMKGVQQRMDSEYRAHLRYQEQVRENTERLREKRASSQRTPNLLNIYSTQSYSKPWQKGMSTETEIQAVSRLEERQTPRKQYKSTVSKLPAIKKDKDIISKKALYNSQQTHRLITVSQPRITVEKKRLHVHQLSARPRVTRVTGDTAKNKITLKLQSKAKESKRPAKHQKQILKEKASTNGAINDLTSTQQPYVEQKTVLGYDADHHDPAMSPPSNSHEFTEEPQTTRRPLSSSQSQLREPEDVLNGQPERNVNEGDYTNVEDHLSYVSDSTLTLPVATRAQMYNPSLHIGGSDSTDSEEDGIDSDNEEHSEDEEVNSHSTLHDLGVGTGNNSYFERTNRGPQQTSRPPVTETADQSPNSNPNLRHTSEVPRIDASIALSRNHEISANANMQNHGYHALPLTTFRDTAGRETDRLGQLSAAPNPLAPPRLSMSSTAPNIALLRENLDLVFHTLSMQRQSERRNVENTVLTSQNNKAEKQKADPEKLKKLRESLLQEESEEEEDLCRICLMGGEATDLIAPCQCAGSLKHVHTECMKRWLLAKIKSGADLNTVVTCEMCRQKVECEIEGFNLMEHYRKHQETQATLNPSLYLALLLHLYQQRYEELLQLSHTRDRVSEISRRFVHLSLGRHDQPRDNQQDS</sequence>
<dbReference type="AlphaFoldDB" id="A0A8J6ESQ3"/>
<evidence type="ECO:0000256" key="4">
    <source>
        <dbReference type="ARBA" id="ARBA00022679"/>
    </source>
</evidence>
<keyword evidence="4" id="KW-0808">Transferase</keyword>
<dbReference type="OrthoDB" id="264354at2759"/>
<dbReference type="Proteomes" id="UP000770717">
    <property type="component" value="Unassembled WGS sequence"/>
</dbReference>
<evidence type="ECO:0000256" key="2">
    <source>
        <dbReference type="ARBA" id="ARBA00004906"/>
    </source>
</evidence>
<feature type="compositionally biased region" description="Polar residues" evidence="9">
    <location>
        <begin position="427"/>
        <end position="462"/>
    </location>
</feature>
<keyword evidence="5" id="KW-0479">Metal-binding</keyword>
<evidence type="ECO:0000313" key="11">
    <source>
        <dbReference type="EMBL" id="KAG9474400.1"/>
    </source>
</evidence>
<comment type="catalytic activity">
    <reaction evidence="1">
        <text>S-ubiquitinyl-[E2 ubiquitin-conjugating enzyme]-L-cysteine + [acceptor protein]-L-lysine = [E2 ubiquitin-conjugating enzyme]-L-cysteine + N(6)-ubiquitinyl-[acceptor protein]-L-lysine.</text>
        <dbReference type="EC" id="2.3.2.27"/>
    </reaction>
</comment>
<dbReference type="GO" id="GO:0008270">
    <property type="term" value="F:zinc ion binding"/>
    <property type="evidence" value="ECO:0007669"/>
    <property type="project" value="UniProtKB-KW"/>
</dbReference>
<dbReference type="PROSITE" id="PS51292">
    <property type="entry name" value="ZF_RING_CH"/>
    <property type="match status" value="1"/>
</dbReference>
<evidence type="ECO:0000256" key="1">
    <source>
        <dbReference type="ARBA" id="ARBA00000900"/>
    </source>
</evidence>
<proteinExistence type="predicted"/>
<feature type="compositionally biased region" description="Polar residues" evidence="9">
    <location>
        <begin position="562"/>
        <end position="571"/>
    </location>
</feature>
<feature type="compositionally biased region" description="Basic and acidic residues" evidence="9">
    <location>
        <begin position="572"/>
        <end position="581"/>
    </location>
</feature>
<evidence type="ECO:0000313" key="12">
    <source>
        <dbReference type="Proteomes" id="UP000770717"/>
    </source>
</evidence>
<keyword evidence="6" id="KW-0863">Zinc-finger</keyword>